<gene>
    <name evidence="2" type="ORF">CLV88_11642</name>
</gene>
<protein>
    <submittedName>
        <fullName evidence="2">Uncharacterized protein DUF2493</fullName>
    </submittedName>
</protein>
<comment type="caution">
    <text evidence="2">The sequence shown here is derived from an EMBL/GenBank/DDBJ whole genome shotgun (WGS) entry which is preliminary data.</text>
</comment>
<evidence type="ECO:0000313" key="2">
    <source>
        <dbReference type="EMBL" id="PSL17595.1"/>
    </source>
</evidence>
<sequence length="56" mass="6252">MIVSGATDWTDVDLIFNTLDKVRERIRQNRNQEIFLCHKGQARGGDDCGSVGASTR</sequence>
<keyword evidence="3" id="KW-1185">Reference proteome</keyword>
<feature type="domain" description="YspA cpYpsA-related SLOG" evidence="1">
    <location>
        <begin position="2"/>
        <end position="47"/>
    </location>
</feature>
<dbReference type="Proteomes" id="UP000240418">
    <property type="component" value="Unassembled WGS sequence"/>
</dbReference>
<dbReference type="InterPro" id="IPR019627">
    <property type="entry name" value="YAcAr"/>
</dbReference>
<name>A0A2P8F796_9RHOB</name>
<evidence type="ECO:0000313" key="3">
    <source>
        <dbReference type="Proteomes" id="UP000240418"/>
    </source>
</evidence>
<organism evidence="2 3">
    <name type="scientific">Shimia abyssi</name>
    <dbReference type="NCBI Taxonomy" id="1662395"/>
    <lineage>
        <taxon>Bacteria</taxon>
        <taxon>Pseudomonadati</taxon>
        <taxon>Pseudomonadota</taxon>
        <taxon>Alphaproteobacteria</taxon>
        <taxon>Rhodobacterales</taxon>
        <taxon>Roseobacteraceae</taxon>
    </lineage>
</organism>
<reference evidence="2 3" key="1">
    <citation type="submission" date="2018-03" db="EMBL/GenBank/DDBJ databases">
        <title>Genomic Encyclopedia of Archaeal and Bacterial Type Strains, Phase II (KMG-II): from individual species to whole genera.</title>
        <authorList>
            <person name="Goeker M."/>
        </authorList>
    </citation>
    <scope>NUCLEOTIDE SEQUENCE [LARGE SCALE GENOMIC DNA]</scope>
    <source>
        <strain evidence="2 3">DSM 100673</strain>
    </source>
</reference>
<evidence type="ECO:0000259" key="1">
    <source>
        <dbReference type="Pfam" id="PF10686"/>
    </source>
</evidence>
<proteinExistence type="predicted"/>
<dbReference type="EMBL" id="PYGJ01000016">
    <property type="protein sequence ID" value="PSL17595.1"/>
    <property type="molecule type" value="Genomic_DNA"/>
</dbReference>
<dbReference type="Pfam" id="PF10686">
    <property type="entry name" value="YAcAr"/>
    <property type="match status" value="1"/>
</dbReference>
<accession>A0A2P8F796</accession>
<dbReference type="AlphaFoldDB" id="A0A2P8F796"/>